<comment type="caution">
    <text evidence="2">The sequence shown here is derived from an EMBL/GenBank/DDBJ whole genome shotgun (WGS) entry which is preliminary data.</text>
</comment>
<evidence type="ECO:0000313" key="3">
    <source>
        <dbReference type="Proteomes" id="UP000186471"/>
    </source>
</evidence>
<reference evidence="2 3" key="1">
    <citation type="submission" date="2016-12" db="EMBL/GenBank/DDBJ databases">
        <title>Genomic comparison of strains in the 'Actinomyces naeslundii' group.</title>
        <authorList>
            <person name="Mughal S.R."/>
            <person name="Do T."/>
            <person name="Gilbert S.C."/>
            <person name="Witherden E.A."/>
            <person name="Didelot X."/>
            <person name="Beighton D."/>
        </authorList>
    </citation>
    <scope>NUCLEOTIDE SEQUENCE [LARGE SCALE GENOMIC DNA]</scope>
    <source>
        <strain evidence="2 3">R21091</strain>
    </source>
</reference>
<gene>
    <name evidence="2" type="ORF">BKH31_02790</name>
</gene>
<protein>
    <submittedName>
        <fullName evidence="2">Uncharacterized protein</fullName>
    </submittedName>
</protein>
<accession>A0A1Q8VJ99</accession>
<sequence length="122" mass="13409">MNIWIDRTLWAQAKTLYLRAHPGHEVALVEWVDDVIVAYLDHRRAALISAPTGDEGQIVKITLTPATKQRVIDTVEDHSLRGRAISRSAVISAALRRAVADAGGSTVPAFQGRLPRGRRPQP</sequence>
<proteinExistence type="predicted"/>
<feature type="region of interest" description="Disordered" evidence="1">
    <location>
        <begin position="101"/>
        <end position="122"/>
    </location>
</feature>
<dbReference type="AlphaFoldDB" id="A0A1Q8VJ99"/>
<evidence type="ECO:0000256" key="1">
    <source>
        <dbReference type="SAM" id="MobiDB-lite"/>
    </source>
</evidence>
<evidence type="ECO:0000313" key="2">
    <source>
        <dbReference type="EMBL" id="OLO48172.1"/>
    </source>
</evidence>
<dbReference type="EMBL" id="MSKK01000008">
    <property type="protein sequence ID" value="OLO48172.1"/>
    <property type="molecule type" value="Genomic_DNA"/>
</dbReference>
<organism evidence="2 3">
    <name type="scientific">Actinomyces oris</name>
    <dbReference type="NCBI Taxonomy" id="544580"/>
    <lineage>
        <taxon>Bacteria</taxon>
        <taxon>Bacillati</taxon>
        <taxon>Actinomycetota</taxon>
        <taxon>Actinomycetes</taxon>
        <taxon>Actinomycetales</taxon>
        <taxon>Actinomycetaceae</taxon>
        <taxon>Actinomyces</taxon>
    </lineage>
</organism>
<dbReference type="Proteomes" id="UP000186471">
    <property type="component" value="Unassembled WGS sequence"/>
</dbReference>
<name>A0A1Q8VJ99_9ACTO</name>